<dbReference type="EMBL" id="CABDUW010000572">
    <property type="protein sequence ID" value="VTJ71567.1"/>
    <property type="molecule type" value="Genomic_DNA"/>
</dbReference>
<sequence length="63" mass="7039">VPPVGREGCQQGRLEAPVSRGSGFEEREESGFGIPGKATHPWEEGSSWWLKEPQGTEKEEREE</sequence>
<feature type="non-terminal residue" evidence="2">
    <location>
        <position position="63"/>
    </location>
</feature>
<feature type="non-terminal residue" evidence="2">
    <location>
        <position position="1"/>
    </location>
</feature>
<gene>
    <name evidence="2" type="ORF">MONAX_5E007299</name>
</gene>
<evidence type="ECO:0000313" key="3">
    <source>
        <dbReference type="Proteomes" id="UP000335636"/>
    </source>
</evidence>
<name>A0A5E4BPS6_MARMO</name>
<dbReference type="Proteomes" id="UP000335636">
    <property type="component" value="Unassembled WGS sequence"/>
</dbReference>
<keyword evidence="3" id="KW-1185">Reference proteome</keyword>
<evidence type="ECO:0000256" key="1">
    <source>
        <dbReference type="SAM" id="MobiDB-lite"/>
    </source>
</evidence>
<feature type="compositionally biased region" description="Basic and acidic residues" evidence="1">
    <location>
        <begin position="54"/>
        <end position="63"/>
    </location>
</feature>
<evidence type="ECO:0000313" key="2">
    <source>
        <dbReference type="EMBL" id="VTJ71567.1"/>
    </source>
</evidence>
<proteinExistence type="predicted"/>
<reference evidence="2" key="1">
    <citation type="submission" date="2019-04" db="EMBL/GenBank/DDBJ databases">
        <authorList>
            <person name="Alioto T."/>
            <person name="Alioto T."/>
        </authorList>
    </citation>
    <scope>NUCLEOTIDE SEQUENCE [LARGE SCALE GENOMIC DNA]</scope>
</reference>
<feature type="region of interest" description="Disordered" evidence="1">
    <location>
        <begin position="1"/>
        <end position="63"/>
    </location>
</feature>
<dbReference type="AlphaFoldDB" id="A0A5E4BPS6"/>
<comment type="caution">
    <text evidence="2">The sequence shown here is derived from an EMBL/GenBank/DDBJ whole genome shotgun (WGS) entry which is preliminary data.</text>
</comment>
<protein>
    <submittedName>
        <fullName evidence="2">Uncharacterized protein</fullName>
    </submittedName>
</protein>
<organism evidence="2 3">
    <name type="scientific">Marmota monax</name>
    <name type="common">Woodchuck</name>
    <dbReference type="NCBI Taxonomy" id="9995"/>
    <lineage>
        <taxon>Eukaryota</taxon>
        <taxon>Metazoa</taxon>
        <taxon>Chordata</taxon>
        <taxon>Craniata</taxon>
        <taxon>Vertebrata</taxon>
        <taxon>Euteleostomi</taxon>
        <taxon>Mammalia</taxon>
        <taxon>Eutheria</taxon>
        <taxon>Euarchontoglires</taxon>
        <taxon>Glires</taxon>
        <taxon>Rodentia</taxon>
        <taxon>Sciuromorpha</taxon>
        <taxon>Sciuridae</taxon>
        <taxon>Xerinae</taxon>
        <taxon>Marmotini</taxon>
        <taxon>Marmota</taxon>
    </lineage>
</organism>
<accession>A0A5E4BPS6</accession>